<dbReference type="InterPro" id="IPR035906">
    <property type="entry name" value="MetI-like_sf"/>
</dbReference>
<evidence type="ECO:0000256" key="9">
    <source>
        <dbReference type="RuleBase" id="RU363032"/>
    </source>
</evidence>
<dbReference type="Proteomes" id="UP000284465">
    <property type="component" value="Unassembled WGS sequence"/>
</dbReference>
<sequence length="102" mass="11566">MLLATGNLSNRDVSLYEAAKIDGAGRWKQFEKLTMPFMLFSTMPVLLGQFIGNFNNFGIFYFLRGGHISMSKKWKFGRMMDTGITYLILTAVAFVFFSRVSG</sequence>
<evidence type="ECO:0000256" key="7">
    <source>
        <dbReference type="ARBA" id="ARBA00022989"/>
    </source>
</evidence>
<dbReference type="EMBL" id="QSFP01000004">
    <property type="protein sequence ID" value="RHA68663.1"/>
    <property type="molecule type" value="Genomic_DNA"/>
</dbReference>
<dbReference type="PANTHER" id="PTHR47314">
    <property type="entry name" value="MALTOSE/MALTODEXTRIN TRANSPORT SYSTEM PERMEASE PROTEIN MALF"/>
    <property type="match status" value="1"/>
</dbReference>
<keyword evidence="8 9" id="KW-0472">Membrane</keyword>
<feature type="domain" description="ABC transmembrane type-1" evidence="11">
    <location>
        <begin position="1"/>
        <end position="102"/>
    </location>
</feature>
<keyword evidence="6 9" id="KW-0812">Transmembrane</keyword>
<gene>
    <name evidence="12" type="ORF">DW927_05125</name>
</gene>
<dbReference type="SUPFAM" id="SSF161098">
    <property type="entry name" value="MetI-like"/>
    <property type="match status" value="1"/>
</dbReference>
<accession>A0A413SLJ2</accession>
<evidence type="ECO:0000313" key="12">
    <source>
        <dbReference type="EMBL" id="RHA68663.1"/>
    </source>
</evidence>
<evidence type="ECO:0000256" key="4">
    <source>
        <dbReference type="ARBA" id="ARBA00022475"/>
    </source>
</evidence>
<dbReference type="AlphaFoldDB" id="A0A413SLJ2"/>
<comment type="caution">
    <text evidence="10">Lacks conserved residue(s) required for the propagation of feature annotation.</text>
</comment>
<keyword evidence="3 9" id="KW-0813">Transport</keyword>
<comment type="caution">
    <text evidence="12">The sequence shown here is derived from an EMBL/GenBank/DDBJ whole genome shotgun (WGS) entry which is preliminary data.</text>
</comment>
<organism evidence="12 13">
    <name type="scientific">Roseburia intestinalis</name>
    <dbReference type="NCBI Taxonomy" id="166486"/>
    <lineage>
        <taxon>Bacteria</taxon>
        <taxon>Bacillati</taxon>
        <taxon>Bacillota</taxon>
        <taxon>Clostridia</taxon>
        <taxon>Lachnospirales</taxon>
        <taxon>Lachnospiraceae</taxon>
        <taxon>Roseburia</taxon>
    </lineage>
</organism>
<feature type="transmembrane region" description="Helical" evidence="9">
    <location>
        <begin position="37"/>
        <end position="63"/>
    </location>
</feature>
<evidence type="ECO:0000256" key="2">
    <source>
        <dbReference type="ARBA" id="ARBA00009047"/>
    </source>
</evidence>
<keyword evidence="7 9" id="KW-1133">Transmembrane helix</keyword>
<protein>
    <recommendedName>
        <fullName evidence="10">Maltose/maltodextrin transport system permease protein</fullName>
    </recommendedName>
</protein>
<name>A0A413SLJ2_9FIRM</name>
<evidence type="ECO:0000259" key="11">
    <source>
        <dbReference type="PROSITE" id="PS50928"/>
    </source>
</evidence>
<evidence type="ECO:0000256" key="5">
    <source>
        <dbReference type="ARBA" id="ARBA00022597"/>
    </source>
</evidence>
<dbReference type="CDD" id="cd06261">
    <property type="entry name" value="TM_PBP2"/>
    <property type="match status" value="1"/>
</dbReference>
<dbReference type="PROSITE" id="PS50928">
    <property type="entry name" value="ABC_TM1"/>
    <property type="match status" value="1"/>
</dbReference>
<dbReference type="GO" id="GO:0015423">
    <property type="term" value="F:ABC-type maltose transporter activity"/>
    <property type="evidence" value="ECO:0007669"/>
    <property type="project" value="TreeGrafter"/>
</dbReference>
<dbReference type="GO" id="GO:1990060">
    <property type="term" value="C:maltose transport complex"/>
    <property type="evidence" value="ECO:0007669"/>
    <property type="project" value="TreeGrafter"/>
</dbReference>
<evidence type="ECO:0000256" key="10">
    <source>
        <dbReference type="RuleBase" id="RU367050"/>
    </source>
</evidence>
<evidence type="ECO:0000256" key="8">
    <source>
        <dbReference type="ARBA" id="ARBA00023136"/>
    </source>
</evidence>
<dbReference type="PANTHER" id="PTHR47314:SF1">
    <property type="entry name" value="MALTOSE_MALTODEXTRIN TRANSPORT SYSTEM PERMEASE PROTEIN MALF"/>
    <property type="match status" value="1"/>
</dbReference>
<dbReference type="InterPro" id="IPR000515">
    <property type="entry name" value="MetI-like"/>
</dbReference>
<evidence type="ECO:0000256" key="6">
    <source>
        <dbReference type="ARBA" id="ARBA00022692"/>
    </source>
</evidence>
<comment type="similarity">
    <text evidence="2 10">Belongs to the binding-protein-dependent transport system permease family. MalFG subfamily.</text>
</comment>
<dbReference type="Gene3D" id="1.10.3720.10">
    <property type="entry name" value="MetI-like"/>
    <property type="match status" value="1"/>
</dbReference>
<proteinExistence type="inferred from homology"/>
<evidence type="ECO:0000256" key="1">
    <source>
        <dbReference type="ARBA" id="ARBA00004651"/>
    </source>
</evidence>
<comment type="subcellular location">
    <subcellularLocation>
        <location evidence="1 9">Cell membrane</location>
        <topology evidence="1 9">Multi-pass membrane protein</topology>
    </subcellularLocation>
</comment>
<evidence type="ECO:0000256" key="3">
    <source>
        <dbReference type="ARBA" id="ARBA00022448"/>
    </source>
</evidence>
<reference evidence="12 13" key="1">
    <citation type="submission" date="2018-08" db="EMBL/GenBank/DDBJ databases">
        <title>A genome reference for cultivated species of the human gut microbiota.</title>
        <authorList>
            <person name="Zou Y."/>
            <person name="Xue W."/>
            <person name="Luo G."/>
        </authorList>
    </citation>
    <scope>NUCLEOTIDE SEQUENCE [LARGE SCALE GENOMIC DNA]</scope>
    <source>
        <strain evidence="12 13">AM43-11</strain>
    </source>
</reference>
<dbReference type="GO" id="GO:0042956">
    <property type="term" value="P:maltodextrin transmembrane transport"/>
    <property type="evidence" value="ECO:0007669"/>
    <property type="project" value="TreeGrafter"/>
</dbReference>
<keyword evidence="4 10" id="KW-1003">Cell membrane</keyword>
<dbReference type="Pfam" id="PF00528">
    <property type="entry name" value="BPD_transp_1"/>
    <property type="match status" value="1"/>
</dbReference>
<comment type="function">
    <text evidence="10">Part of the ABC transporter complex MalEFGK involved in maltose/maltodextrin import. Probably responsible for the translocation of the substrate across the membrane.</text>
</comment>
<feature type="transmembrane region" description="Helical" evidence="9">
    <location>
        <begin position="84"/>
        <end position="101"/>
    </location>
</feature>
<keyword evidence="5 10" id="KW-0762">Sugar transport</keyword>
<evidence type="ECO:0000313" key="13">
    <source>
        <dbReference type="Proteomes" id="UP000284465"/>
    </source>
</evidence>